<reference evidence="2 3" key="1">
    <citation type="submission" date="2024-09" db="EMBL/GenBank/DDBJ databases">
        <authorList>
            <person name="Sun Q."/>
            <person name="Mori K."/>
        </authorList>
    </citation>
    <scope>NUCLEOTIDE SEQUENCE [LARGE SCALE GENOMIC DNA]</scope>
    <source>
        <strain evidence="2 3">TBRC 1432</strain>
    </source>
</reference>
<sequence>MRRALLATAVALGLSAALLPATAQATPGHGISAVTVFDQVAGDTDYVFKEITIQPGGATGWHYHPGPVKAWVKQGVLTHNKSDCSLDGIYRPGDFIQEQPGDGYVHIGRNLGTTPVVLEVLYEAPVGQPVAIDAPNPGCPFN</sequence>
<dbReference type="Proteomes" id="UP001589810">
    <property type="component" value="Unassembled WGS sequence"/>
</dbReference>
<keyword evidence="1" id="KW-0732">Signal</keyword>
<comment type="caution">
    <text evidence="2">The sequence shown here is derived from an EMBL/GenBank/DDBJ whole genome shotgun (WGS) entry which is preliminary data.</text>
</comment>
<accession>A0ABV6MMA4</accession>
<feature type="chain" id="PRO_5046672939" evidence="1">
    <location>
        <begin position="26"/>
        <end position="142"/>
    </location>
</feature>
<proteinExistence type="predicted"/>
<dbReference type="Gene3D" id="2.60.120.10">
    <property type="entry name" value="Jelly Rolls"/>
    <property type="match status" value="1"/>
</dbReference>
<dbReference type="SUPFAM" id="SSF51182">
    <property type="entry name" value="RmlC-like cupins"/>
    <property type="match status" value="1"/>
</dbReference>
<evidence type="ECO:0000313" key="3">
    <source>
        <dbReference type="Proteomes" id="UP001589810"/>
    </source>
</evidence>
<feature type="signal peptide" evidence="1">
    <location>
        <begin position="1"/>
        <end position="25"/>
    </location>
</feature>
<evidence type="ECO:0000313" key="2">
    <source>
        <dbReference type="EMBL" id="MFC0541430.1"/>
    </source>
</evidence>
<evidence type="ECO:0000256" key="1">
    <source>
        <dbReference type="SAM" id="SignalP"/>
    </source>
</evidence>
<dbReference type="RefSeq" id="WP_273942561.1">
    <property type="nucleotide sequence ID" value="NZ_CP097263.1"/>
</dbReference>
<gene>
    <name evidence="2" type="ORF">ACFFH7_08040</name>
</gene>
<dbReference type="InterPro" id="IPR014710">
    <property type="entry name" value="RmlC-like_jellyroll"/>
</dbReference>
<dbReference type="InterPro" id="IPR011051">
    <property type="entry name" value="RmlC_Cupin_sf"/>
</dbReference>
<organism evidence="2 3">
    <name type="scientific">Kutzneria chonburiensis</name>
    <dbReference type="NCBI Taxonomy" id="1483604"/>
    <lineage>
        <taxon>Bacteria</taxon>
        <taxon>Bacillati</taxon>
        <taxon>Actinomycetota</taxon>
        <taxon>Actinomycetes</taxon>
        <taxon>Pseudonocardiales</taxon>
        <taxon>Pseudonocardiaceae</taxon>
        <taxon>Kutzneria</taxon>
    </lineage>
</organism>
<dbReference type="EMBL" id="JBHLUD010000002">
    <property type="protein sequence ID" value="MFC0541430.1"/>
    <property type="molecule type" value="Genomic_DNA"/>
</dbReference>
<name>A0ABV6MMA4_9PSEU</name>
<protein>
    <submittedName>
        <fullName evidence="2">Cupin</fullName>
    </submittedName>
</protein>
<keyword evidence="3" id="KW-1185">Reference proteome</keyword>